<dbReference type="Proteomes" id="UP000570678">
    <property type="component" value="Unassembled WGS sequence"/>
</dbReference>
<proteinExistence type="predicted"/>
<evidence type="ECO:0000313" key="2">
    <source>
        <dbReference type="Proteomes" id="UP000570678"/>
    </source>
</evidence>
<gene>
    <name evidence="1" type="ORF">HGA15_14840</name>
</gene>
<organism evidence="1 2">
    <name type="scientific">Nocardia flavorosea</name>
    <dbReference type="NCBI Taxonomy" id="53429"/>
    <lineage>
        <taxon>Bacteria</taxon>
        <taxon>Bacillati</taxon>
        <taxon>Actinomycetota</taxon>
        <taxon>Actinomycetes</taxon>
        <taxon>Mycobacteriales</taxon>
        <taxon>Nocardiaceae</taxon>
        <taxon>Nocardia</taxon>
    </lineage>
</organism>
<sequence>MTTRKPTAATMDAIVDHISRCGGETFVPTHTPEARAALARLIEIGMVKPVWRDGRLVHQLQENPK</sequence>
<keyword evidence="2" id="KW-1185">Reference proteome</keyword>
<evidence type="ECO:0000313" key="1">
    <source>
        <dbReference type="EMBL" id="NKY57406.1"/>
    </source>
</evidence>
<dbReference type="AlphaFoldDB" id="A0A846YCT6"/>
<dbReference type="RefSeq" id="WP_062976027.1">
    <property type="nucleotide sequence ID" value="NZ_JAAXOT010000006.1"/>
</dbReference>
<protein>
    <submittedName>
        <fullName evidence="1">Uncharacterized protein</fullName>
    </submittedName>
</protein>
<name>A0A846YCT6_9NOCA</name>
<comment type="caution">
    <text evidence="1">The sequence shown here is derived from an EMBL/GenBank/DDBJ whole genome shotgun (WGS) entry which is preliminary data.</text>
</comment>
<accession>A0A846YCT6</accession>
<dbReference type="EMBL" id="JAAXOT010000006">
    <property type="protein sequence ID" value="NKY57406.1"/>
    <property type="molecule type" value="Genomic_DNA"/>
</dbReference>
<reference evidence="1 2" key="1">
    <citation type="submission" date="2020-04" db="EMBL/GenBank/DDBJ databases">
        <title>MicrobeNet Type strains.</title>
        <authorList>
            <person name="Nicholson A.C."/>
        </authorList>
    </citation>
    <scope>NUCLEOTIDE SEQUENCE [LARGE SCALE GENOMIC DNA]</scope>
    <source>
        <strain evidence="1 2">JCM 3332</strain>
    </source>
</reference>